<feature type="non-terminal residue" evidence="2">
    <location>
        <position position="1"/>
    </location>
</feature>
<name>A0A3M8A751_9BACL</name>
<dbReference type="EMBL" id="RHHN01000102">
    <property type="protein sequence ID" value="RNB46902.1"/>
    <property type="molecule type" value="Genomic_DNA"/>
</dbReference>
<reference evidence="2 3" key="1">
    <citation type="submission" date="2018-10" db="EMBL/GenBank/DDBJ databases">
        <title>Phylogenomics of Brevibacillus.</title>
        <authorList>
            <person name="Dunlap C."/>
        </authorList>
    </citation>
    <scope>NUCLEOTIDE SEQUENCE [LARGE SCALE GENOMIC DNA]</scope>
    <source>
        <strain evidence="2 3">NRRL NRS 1219</strain>
    </source>
</reference>
<protein>
    <submittedName>
        <fullName evidence="2">ISL3 family transposase</fullName>
    </submittedName>
</protein>
<dbReference type="InterPro" id="IPR002560">
    <property type="entry name" value="Transposase_DDE"/>
</dbReference>
<accession>A0A3M8A751</accession>
<gene>
    <name evidence="2" type="ORF">EB820_24890</name>
</gene>
<evidence type="ECO:0000313" key="3">
    <source>
        <dbReference type="Proteomes" id="UP000276178"/>
    </source>
</evidence>
<dbReference type="Pfam" id="PF01610">
    <property type="entry name" value="DDE_Tnp_ISL3"/>
    <property type="match status" value="1"/>
</dbReference>
<feature type="domain" description="Transposase IS204/IS1001/IS1096/IS1165 DDE" evidence="1">
    <location>
        <begin position="1"/>
        <end position="37"/>
    </location>
</feature>
<evidence type="ECO:0000313" key="2">
    <source>
        <dbReference type="EMBL" id="RNB46902.1"/>
    </source>
</evidence>
<dbReference type="RefSeq" id="WP_148039212.1">
    <property type="nucleotide sequence ID" value="NZ_RHHN01000102.1"/>
</dbReference>
<sequence length="45" mass="5390">FSFRVTNAPIEGTHNKVKVIKRRAYGYRNIERFKIRIRLECKPAI</sequence>
<organism evidence="2 3">
    <name type="scientific">Brevibacillus agri</name>
    <dbReference type="NCBI Taxonomy" id="51101"/>
    <lineage>
        <taxon>Bacteria</taxon>
        <taxon>Bacillati</taxon>
        <taxon>Bacillota</taxon>
        <taxon>Bacilli</taxon>
        <taxon>Bacillales</taxon>
        <taxon>Paenibacillaceae</taxon>
        <taxon>Brevibacillus</taxon>
    </lineage>
</organism>
<evidence type="ECO:0000259" key="1">
    <source>
        <dbReference type="Pfam" id="PF01610"/>
    </source>
</evidence>
<dbReference type="AlphaFoldDB" id="A0A3M8A751"/>
<dbReference type="Proteomes" id="UP000276178">
    <property type="component" value="Unassembled WGS sequence"/>
</dbReference>
<proteinExistence type="predicted"/>
<comment type="caution">
    <text evidence="2">The sequence shown here is derived from an EMBL/GenBank/DDBJ whole genome shotgun (WGS) entry which is preliminary data.</text>
</comment>